<evidence type="ECO:0000313" key="1">
    <source>
        <dbReference type="EMBL" id="GAL79894.1"/>
    </source>
</evidence>
<organism evidence="1 2">
    <name type="scientific">Algibacter lectus</name>
    <dbReference type="NCBI Taxonomy" id="221126"/>
    <lineage>
        <taxon>Bacteria</taxon>
        <taxon>Pseudomonadati</taxon>
        <taxon>Bacteroidota</taxon>
        <taxon>Flavobacteriia</taxon>
        <taxon>Flavobacteriales</taxon>
        <taxon>Flavobacteriaceae</taxon>
        <taxon>Algibacter</taxon>
    </lineage>
</organism>
<dbReference type="Pfam" id="PF10677">
    <property type="entry name" value="DUF2490"/>
    <property type="match status" value="1"/>
</dbReference>
<evidence type="ECO:0000313" key="2">
    <source>
        <dbReference type="Proteomes" id="UP000029643"/>
    </source>
</evidence>
<protein>
    <recommendedName>
        <fullName evidence="3">Outer membrane protein beta-barrel domain-containing protein</fullName>
    </recommendedName>
</protein>
<gene>
    <name evidence="1" type="ORF">JCM19274_2566</name>
</gene>
<dbReference type="AlphaFoldDB" id="A0A090WWV7"/>
<comment type="caution">
    <text evidence="1">The sequence shown here is derived from an EMBL/GenBank/DDBJ whole genome shotgun (WGS) entry which is preliminary data.</text>
</comment>
<sequence length="59" mass="7046">MNLQDQVFTENRFYATIGFNVSKTSNFQLGYLNHEINKLNLNRLQVGYFFKTDLRKKVK</sequence>
<proteinExistence type="predicted"/>
<dbReference type="InterPro" id="IPR019619">
    <property type="entry name" value="DUF2490"/>
</dbReference>
<name>A0A090WWV7_9FLAO</name>
<dbReference type="EMBL" id="BBNU01000008">
    <property type="protein sequence ID" value="GAL79894.1"/>
    <property type="molecule type" value="Genomic_DNA"/>
</dbReference>
<reference evidence="1 2" key="1">
    <citation type="journal article" date="2014" name="Genome Announc.">
        <title>Draft Genome Sequences of Marine Flavobacterium Algibacter lectus Strains SS8 and NR4.</title>
        <authorList>
            <person name="Takatani N."/>
            <person name="Nakanishi M."/>
            <person name="Meirelles P."/>
            <person name="Mino S."/>
            <person name="Suda W."/>
            <person name="Oshima K."/>
            <person name="Hattori M."/>
            <person name="Ohkuma M."/>
            <person name="Hosokawa M."/>
            <person name="Miyashita K."/>
            <person name="Thompson F.L."/>
            <person name="Niwa A."/>
            <person name="Sawabe T."/>
            <person name="Sawabe T."/>
        </authorList>
    </citation>
    <scope>NUCLEOTIDE SEQUENCE [LARGE SCALE GENOMIC DNA]</scope>
    <source>
        <strain evidence="2">JCM19274</strain>
    </source>
</reference>
<accession>A0A090WWV7</accession>
<evidence type="ECO:0008006" key="3">
    <source>
        <dbReference type="Google" id="ProtNLM"/>
    </source>
</evidence>
<dbReference type="Proteomes" id="UP000029643">
    <property type="component" value="Unassembled WGS sequence"/>
</dbReference>